<proteinExistence type="predicted"/>
<comment type="caution">
    <text evidence="2">The sequence shown here is derived from an EMBL/GenBank/DDBJ whole genome shotgun (WGS) entry which is preliminary data.</text>
</comment>
<dbReference type="EMBL" id="WJXB01000003">
    <property type="protein sequence ID" value="MRN53162.1"/>
    <property type="molecule type" value="Genomic_DNA"/>
</dbReference>
<dbReference type="InterPro" id="IPR034660">
    <property type="entry name" value="DinB/YfiT-like"/>
</dbReference>
<keyword evidence="3" id="KW-1185">Reference proteome</keyword>
<dbReference type="Proteomes" id="UP000463051">
    <property type="component" value="Unassembled WGS sequence"/>
</dbReference>
<evidence type="ECO:0000313" key="2">
    <source>
        <dbReference type="EMBL" id="MRN53162.1"/>
    </source>
</evidence>
<protein>
    <submittedName>
        <fullName evidence="2">DinB family protein</fullName>
    </submittedName>
</protein>
<evidence type="ECO:0000313" key="3">
    <source>
        <dbReference type="Proteomes" id="UP000463051"/>
    </source>
</evidence>
<dbReference type="InterPro" id="IPR024775">
    <property type="entry name" value="DinB-like"/>
</dbReference>
<feature type="domain" description="DinB-like" evidence="1">
    <location>
        <begin position="18"/>
        <end position="141"/>
    </location>
</feature>
<reference evidence="2 3" key="1">
    <citation type="submission" date="2019-11" db="EMBL/GenBank/DDBJ databases">
        <title>Paenibacillus monticola sp. nov., a novel PGPR strain isolated from mountain sample in China.</title>
        <authorList>
            <person name="Zhao Q."/>
            <person name="Li H.-P."/>
            <person name="Zhang J.-L."/>
        </authorList>
    </citation>
    <scope>NUCLEOTIDE SEQUENCE [LARGE SCALE GENOMIC DNA]</scope>
    <source>
        <strain evidence="2 3">LC-T2</strain>
    </source>
</reference>
<dbReference type="Gene3D" id="1.20.120.450">
    <property type="entry name" value="dinb family like domain"/>
    <property type="match status" value="1"/>
</dbReference>
<gene>
    <name evidence="2" type="ORF">GJB61_09165</name>
</gene>
<accession>A0A7X2H415</accession>
<dbReference type="AlphaFoldDB" id="A0A7X2H415"/>
<sequence length="151" mass="17606">MPKNNDILNFQAFIPWVSTLKQLDTEVWTKPMSEGKWSISEMVSHIMNWDNHILTHILPFVRLGKEISFPNIDTYNRKAAVYAKSGITQSALIEEVIRTREKLVAQLVEMPDVLYNAQLNYSLAFLIEEFVVHDNVHKEQIMQFINKCNLE</sequence>
<evidence type="ECO:0000259" key="1">
    <source>
        <dbReference type="Pfam" id="PF12867"/>
    </source>
</evidence>
<dbReference type="Pfam" id="PF12867">
    <property type="entry name" value="DinB_2"/>
    <property type="match status" value="1"/>
</dbReference>
<dbReference type="RefSeq" id="WP_154118218.1">
    <property type="nucleotide sequence ID" value="NZ_WJXB01000003.1"/>
</dbReference>
<dbReference type="SUPFAM" id="SSF109854">
    <property type="entry name" value="DinB/YfiT-like putative metalloenzymes"/>
    <property type="match status" value="1"/>
</dbReference>
<organism evidence="2 3">
    <name type="scientific">Paenibacillus monticola</name>
    <dbReference type="NCBI Taxonomy" id="2666075"/>
    <lineage>
        <taxon>Bacteria</taxon>
        <taxon>Bacillati</taxon>
        <taxon>Bacillota</taxon>
        <taxon>Bacilli</taxon>
        <taxon>Bacillales</taxon>
        <taxon>Paenibacillaceae</taxon>
        <taxon>Paenibacillus</taxon>
    </lineage>
</organism>
<name>A0A7X2H415_9BACL</name>